<dbReference type="PANTHER" id="PTHR36698">
    <property type="entry name" value="BLL5892 PROTEIN"/>
    <property type="match status" value="1"/>
</dbReference>
<name>A0A6P1TE54_9GAMM</name>
<dbReference type="EMBL" id="CP047491">
    <property type="protein sequence ID" value="QHQ39022.1"/>
    <property type="molecule type" value="Genomic_DNA"/>
</dbReference>
<dbReference type="InterPro" id="IPR003399">
    <property type="entry name" value="Mce/MlaD"/>
</dbReference>
<reference evidence="4 5" key="1">
    <citation type="submission" date="2020-01" db="EMBL/GenBank/DDBJ databases">
        <title>The possibility of degradation of plastic by Microbulbifer hydrolyticus IRE-31.</title>
        <authorList>
            <person name="Liu L."/>
        </authorList>
    </citation>
    <scope>NUCLEOTIDE SEQUENCE [LARGE SCALE GENOMIC DNA]</scope>
    <source>
        <strain evidence="4 5">IRE-31</strain>
    </source>
</reference>
<proteinExistence type="predicted"/>
<accession>A0A6P1TE54</accession>
<dbReference type="AlphaFoldDB" id="A0A6P1TE54"/>
<sequence>MTISIANRARLAFATVVLLGLLACWLWYAQTAGRYATYQILTEDPVSGLIASAPVEFHGVDVGKVTEVELTGPHSVRILLEVEKDAPISRATVATITARGLATRGFTGYVYILLENTGTGEGPLAAAPGKRYPQIPSAPSRSVNLDTAISQVNQNVQTLKQLLHTLLDDKTIASFKYSVENLQQVTRMLAENQEKLSAIIANTEQASGRLGPLLESSNETINALQQVSHMLAGNQQRLNTIITNTEQASGRLGPLLDSSSDTVNALQLQVLPEAYRTMMTLNKVSHSMNRLTDKINRDPSILVRGSGPPPLGPGETE</sequence>
<evidence type="ECO:0000256" key="1">
    <source>
        <dbReference type="SAM" id="MobiDB-lite"/>
    </source>
</evidence>
<feature type="region of interest" description="Disordered" evidence="1">
    <location>
        <begin position="297"/>
        <end position="317"/>
    </location>
</feature>
<feature type="domain" description="Mce/MlaD" evidence="2">
    <location>
        <begin position="38"/>
        <end position="102"/>
    </location>
</feature>
<reference evidence="3 6" key="2">
    <citation type="submission" date="2020-08" db="EMBL/GenBank/DDBJ databases">
        <title>Genomic Encyclopedia of Type Strains, Phase IV (KMG-IV): sequencing the most valuable type-strain genomes for metagenomic binning, comparative biology and taxonomic classification.</title>
        <authorList>
            <person name="Goeker M."/>
        </authorList>
    </citation>
    <scope>NUCLEOTIDE SEQUENCE [LARGE SCALE GENOMIC DNA]</scope>
    <source>
        <strain evidence="3 6">DSM 11525</strain>
    </source>
</reference>
<evidence type="ECO:0000313" key="6">
    <source>
        <dbReference type="Proteomes" id="UP000563601"/>
    </source>
</evidence>
<dbReference type="Pfam" id="PF02470">
    <property type="entry name" value="MlaD"/>
    <property type="match status" value="1"/>
</dbReference>
<gene>
    <name evidence="4" type="ORF">GTQ55_08525</name>
    <name evidence="3" type="ORF">HNQ53_000687</name>
</gene>
<dbReference type="PANTHER" id="PTHR36698:SF3">
    <property type="entry name" value="ABC-TYPE TRANSPORT AUXILIARY LIPOPROTEIN COMPONENT DOMAIN-CONTAINING PROTEIN"/>
    <property type="match status" value="1"/>
</dbReference>
<protein>
    <submittedName>
        <fullName evidence="3">ABC-type transporter Mla subunit MlaD</fullName>
    </submittedName>
    <submittedName>
        <fullName evidence="4">MCE family protein</fullName>
    </submittedName>
</protein>
<evidence type="ECO:0000313" key="5">
    <source>
        <dbReference type="Proteomes" id="UP000464675"/>
    </source>
</evidence>
<evidence type="ECO:0000313" key="3">
    <source>
        <dbReference type="EMBL" id="MBB5210499.1"/>
    </source>
</evidence>
<dbReference type="RefSeq" id="WP_161858348.1">
    <property type="nucleotide sequence ID" value="NZ_CP047491.1"/>
</dbReference>
<organism evidence="3 6">
    <name type="scientific">Microbulbifer hydrolyticus</name>
    <dbReference type="NCBI Taxonomy" id="48074"/>
    <lineage>
        <taxon>Bacteria</taxon>
        <taxon>Pseudomonadati</taxon>
        <taxon>Pseudomonadota</taxon>
        <taxon>Gammaproteobacteria</taxon>
        <taxon>Cellvibrionales</taxon>
        <taxon>Microbulbiferaceae</taxon>
        <taxon>Microbulbifer</taxon>
    </lineage>
</organism>
<dbReference type="Proteomes" id="UP000563601">
    <property type="component" value="Unassembled WGS sequence"/>
</dbReference>
<evidence type="ECO:0000313" key="4">
    <source>
        <dbReference type="EMBL" id="QHQ39022.1"/>
    </source>
</evidence>
<keyword evidence="5" id="KW-1185">Reference proteome</keyword>
<dbReference type="EMBL" id="JACHHR010000001">
    <property type="protein sequence ID" value="MBB5210499.1"/>
    <property type="molecule type" value="Genomic_DNA"/>
</dbReference>
<dbReference type="OrthoDB" id="9806984at2"/>
<feature type="compositionally biased region" description="Pro residues" evidence="1">
    <location>
        <begin position="307"/>
        <end position="317"/>
    </location>
</feature>
<evidence type="ECO:0000259" key="2">
    <source>
        <dbReference type="Pfam" id="PF02470"/>
    </source>
</evidence>
<dbReference type="Proteomes" id="UP000464675">
    <property type="component" value="Chromosome"/>
</dbReference>